<proteinExistence type="predicted"/>
<dbReference type="Pfam" id="PF11372">
    <property type="entry name" value="DUF3173"/>
    <property type="match status" value="1"/>
</dbReference>
<dbReference type="AlphaFoldDB" id="A0A173S371"/>
<protein>
    <submittedName>
        <fullName evidence="1">Domain of uncharacterized function (DUF3173)</fullName>
    </submittedName>
</protein>
<dbReference type="EMBL" id="CYXX01000004">
    <property type="protein sequence ID" value="CUM84710.1"/>
    <property type="molecule type" value="Genomic_DNA"/>
</dbReference>
<evidence type="ECO:0000313" key="2">
    <source>
        <dbReference type="Proteomes" id="UP000095453"/>
    </source>
</evidence>
<dbReference type="InterPro" id="IPR021512">
    <property type="entry name" value="DUF3173"/>
</dbReference>
<gene>
    <name evidence="1" type="ORF">ERS852444_00759</name>
</gene>
<accession>A0A173S371</accession>
<reference evidence="1 2" key="1">
    <citation type="submission" date="2015-09" db="EMBL/GenBank/DDBJ databases">
        <authorList>
            <consortium name="Pathogen Informatics"/>
        </authorList>
    </citation>
    <scope>NUCLEOTIDE SEQUENCE [LARGE SCALE GENOMIC DNA]</scope>
    <source>
        <strain evidence="1 2">2789STDY5608887</strain>
    </source>
</reference>
<sequence>MVTVTKKDLVALGYGNSFATDIIRLAKIRMVEKGYPFYSSRKLDRVPAEAVEELLGIALDGDAAGRAPEKGVKTNGKRPN</sequence>
<dbReference type="Proteomes" id="UP000095453">
    <property type="component" value="Unassembled WGS sequence"/>
</dbReference>
<evidence type="ECO:0000313" key="1">
    <source>
        <dbReference type="EMBL" id="CUM84710.1"/>
    </source>
</evidence>
<dbReference type="RefSeq" id="WP_055167997.1">
    <property type="nucleotide sequence ID" value="NZ_CYXX01000004.1"/>
</dbReference>
<name>A0A173S371_9FIRM</name>
<organism evidence="1 2">
    <name type="scientific">Roseburia inulinivorans</name>
    <dbReference type="NCBI Taxonomy" id="360807"/>
    <lineage>
        <taxon>Bacteria</taxon>
        <taxon>Bacillati</taxon>
        <taxon>Bacillota</taxon>
        <taxon>Clostridia</taxon>
        <taxon>Lachnospirales</taxon>
        <taxon>Lachnospiraceae</taxon>
        <taxon>Roseburia</taxon>
    </lineage>
</organism>